<proteinExistence type="predicted"/>
<evidence type="ECO:0000313" key="2">
    <source>
        <dbReference type="Proteomes" id="UP001596915"/>
    </source>
</evidence>
<reference evidence="2" key="1">
    <citation type="journal article" date="2019" name="Int. J. Syst. Evol. Microbiol.">
        <title>The Global Catalogue of Microorganisms (GCM) 10K type strain sequencing project: providing services to taxonomists for standard genome sequencing and annotation.</title>
        <authorList>
            <consortium name="The Broad Institute Genomics Platform"/>
            <consortium name="The Broad Institute Genome Sequencing Center for Infectious Disease"/>
            <person name="Wu L."/>
            <person name="Ma J."/>
        </authorList>
    </citation>
    <scope>NUCLEOTIDE SEQUENCE [LARGE SCALE GENOMIC DNA]</scope>
    <source>
        <strain evidence="2">JCM 12607</strain>
    </source>
</reference>
<evidence type="ECO:0000313" key="1">
    <source>
        <dbReference type="EMBL" id="MFD0624484.1"/>
    </source>
</evidence>
<dbReference type="InterPro" id="IPR025683">
    <property type="entry name" value="Protein_beta"/>
</dbReference>
<dbReference type="Pfam" id="PF14350">
    <property type="entry name" value="Beta_protein"/>
    <property type="match status" value="1"/>
</dbReference>
<organism evidence="1 2">
    <name type="scientific">Streptomyces sanglieri</name>
    <dbReference type="NCBI Taxonomy" id="193460"/>
    <lineage>
        <taxon>Bacteria</taxon>
        <taxon>Bacillati</taxon>
        <taxon>Actinomycetota</taxon>
        <taxon>Actinomycetes</taxon>
        <taxon>Kitasatosporales</taxon>
        <taxon>Streptomycetaceae</taxon>
        <taxon>Streptomyces</taxon>
    </lineage>
</organism>
<dbReference type="Proteomes" id="UP001596915">
    <property type="component" value="Unassembled WGS sequence"/>
</dbReference>
<gene>
    <name evidence="1" type="ORF">ACFQ2K_18590</name>
</gene>
<protein>
    <submittedName>
        <fullName evidence="1">Beta family protein</fullName>
    </submittedName>
</protein>
<accession>A0ABW2WXQ3</accession>
<comment type="caution">
    <text evidence="1">The sequence shown here is derived from an EMBL/GenBank/DDBJ whole genome shotgun (WGS) entry which is preliminary data.</text>
</comment>
<keyword evidence="2" id="KW-1185">Reference proteome</keyword>
<sequence length="348" mass="37452">MSGPSYVPVLSAAPHAIAAYRQLSPAVQGSVVPLWNLPPRHGSVRDVLVAHTRREAHAVSRVQRHHPAWIDTPFAGEVQLRVFMSVLADLGELSALRPVTGPDRPEFQQTAALEAARRSGSGVGIRVALPGEWDDHAAHAVRALLARLDPADEADLLLDLGAVLGDRPDAGKEALRAFDALMPLTPWRTAAFLSGGFPSVTAKMLEEGLRAEPRTDWLVWRELTAAARGYVPWLSFGDYGIQSARVIAREPSAGGGGPAWGVLRYTTAESFVLAKVLARGEDRTAVNRAAARQLLELPDFRGAVAGAGESWLRDCACGYGTKGTGNASVWLRVGNVQHMTYVVRSLRE</sequence>
<name>A0ABW2WXQ3_9ACTN</name>
<dbReference type="EMBL" id="JBHTGL010000008">
    <property type="protein sequence ID" value="MFD0624484.1"/>
    <property type="molecule type" value="Genomic_DNA"/>
</dbReference>